<dbReference type="GO" id="GO:0008270">
    <property type="term" value="F:zinc ion binding"/>
    <property type="evidence" value="ECO:0007669"/>
    <property type="project" value="UniProtKB-KW"/>
</dbReference>
<dbReference type="HOGENOM" id="CLU_421664_0_0_1"/>
<proteinExistence type="predicted"/>
<accession>K1QXX8</accession>
<dbReference type="InterPro" id="IPR013083">
    <property type="entry name" value="Znf_RING/FYVE/PHD"/>
</dbReference>
<evidence type="ECO:0000256" key="3">
    <source>
        <dbReference type="ARBA" id="ARBA00022833"/>
    </source>
</evidence>
<dbReference type="SUPFAM" id="SSF52540">
    <property type="entry name" value="P-loop containing nucleoside triphosphate hydrolases"/>
    <property type="match status" value="1"/>
</dbReference>
<organism evidence="5">
    <name type="scientific">Magallana gigas</name>
    <name type="common">Pacific oyster</name>
    <name type="synonym">Crassostrea gigas</name>
    <dbReference type="NCBI Taxonomy" id="29159"/>
    <lineage>
        <taxon>Eukaryota</taxon>
        <taxon>Metazoa</taxon>
        <taxon>Spiralia</taxon>
        <taxon>Lophotrochozoa</taxon>
        <taxon>Mollusca</taxon>
        <taxon>Bivalvia</taxon>
        <taxon>Autobranchia</taxon>
        <taxon>Pteriomorphia</taxon>
        <taxon>Ostreida</taxon>
        <taxon>Ostreoidea</taxon>
        <taxon>Ostreidae</taxon>
        <taxon>Magallana</taxon>
    </lineage>
</organism>
<dbReference type="AlphaFoldDB" id="K1QXX8"/>
<dbReference type="Gene3D" id="3.30.40.10">
    <property type="entry name" value="Zinc/RING finger domain, C3HC4 (zinc finger)"/>
    <property type="match status" value="1"/>
</dbReference>
<dbReference type="SUPFAM" id="SSF46565">
    <property type="entry name" value="Chaperone J-domain"/>
    <property type="match status" value="1"/>
</dbReference>
<evidence type="ECO:0000313" key="5">
    <source>
        <dbReference type="EMBL" id="EKC33790.1"/>
    </source>
</evidence>
<keyword evidence="1" id="KW-0479">Metal-binding</keyword>
<keyword evidence="3" id="KW-0862">Zinc</keyword>
<dbReference type="InParanoid" id="K1QXX8"/>
<dbReference type="CDD" id="cd06257">
    <property type="entry name" value="DnaJ"/>
    <property type="match status" value="1"/>
</dbReference>
<dbReference type="Gene3D" id="1.10.287.110">
    <property type="entry name" value="DnaJ domain"/>
    <property type="match status" value="1"/>
</dbReference>
<dbReference type="PANTHER" id="PTHR14021:SF15">
    <property type="entry name" value="IRON-SULFUR CLUSTER CO-CHAPERONE PROTEIN HSCB"/>
    <property type="match status" value="1"/>
</dbReference>
<dbReference type="CDD" id="cd15517">
    <property type="entry name" value="PHD_TCF19_like"/>
    <property type="match status" value="1"/>
</dbReference>
<keyword evidence="2" id="KW-0863">Zinc-finger</keyword>
<name>K1QXX8_MAGGI</name>
<dbReference type="GO" id="GO:0001671">
    <property type="term" value="F:ATPase activator activity"/>
    <property type="evidence" value="ECO:0007669"/>
    <property type="project" value="InterPro"/>
</dbReference>
<sequence length="650" mass="72888">MAAPFRNCSRLAANLRSKLPSVVNGTHSNHGECLRNRLSAGISVKRADSIFCFYNQRTFTLSQTNVNRRQYSTISERTCWKCGNKVDNNEELFFCKCGVVQDIKGLTFFELMGIPESFDIDVTSLTQKYRDLQRQLHPDKHTLKSEETPAENPFVWLTDPLLRGPRIDLIREIQLPISTTPLADFLDLAVEKLELNAGPAILSWAAMYSLQLYRKWMAEVRHINLPVLYGPPTAGKTTIAQCGAWLNGCSEIHIASRCTLAFVTQWITTSSVPFVWDDPTTSEEVAQLAVDLGNGAVRGKATEDPKTPLTGCLVTANFDLSCLLKYFSRLFVMKINKTQRKKQTGEAKTLEDAAMTASCALPLVLQELNKTTINDIQEAVTAIEFDTDIRILEGIALPLVCAKKILRLVGRGQYLEKVTDYIQEVLKPYYLETLESCAAPGETSVTKPAPDFRRCVIQTIVTNAHCLDEVTLVKGSLVAIRANIIPRNIQKQMTEMAKTNQTARFQGKPRKCLTIGRDMFSEEEWGLILKAIDGHSSNKSTITCGICSTIGRRGMRWVCCDGCNIWFHQKCSKISPSHFKMLDNKDCQCSTSHMDCCRKASLERQFNNFIKLGKTPGQLDCLNAIRKEKALSGFTWRNVKFAVKNIIPLV</sequence>
<dbReference type="SUPFAM" id="SSF57903">
    <property type="entry name" value="FYVE/PHD zinc finger"/>
    <property type="match status" value="1"/>
</dbReference>
<dbReference type="PANTHER" id="PTHR14021">
    <property type="entry name" value="IRON-SULFUR CLUSTER CO-CHAPERONE PROTEIN HSCB"/>
    <property type="match status" value="1"/>
</dbReference>
<evidence type="ECO:0000256" key="2">
    <source>
        <dbReference type="ARBA" id="ARBA00022771"/>
    </source>
</evidence>
<evidence type="ECO:0000259" key="4">
    <source>
        <dbReference type="Pfam" id="PF00628"/>
    </source>
</evidence>
<reference evidence="5" key="1">
    <citation type="journal article" date="2012" name="Nature">
        <title>The oyster genome reveals stress adaptation and complexity of shell formation.</title>
        <authorList>
            <person name="Zhang G."/>
            <person name="Fang X."/>
            <person name="Guo X."/>
            <person name="Li L."/>
            <person name="Luo R."/>
            <person name="Xu F."/>
            <person name="Yang P."/>
            <person name="Zhang L."/>
            <person name="Wang X."/>
            <person name="Qi H."/>
            <person name="Xiong Z."/>
            <person name="Que H."/>
            <person name="Xie Y."/>
            <person name="Holland P.W."/>
            <person name="Paps J."/>
            <person name="Zhu Y."/>
            <person name="Wu F."/>
            <person name="Chen Y."/>
            <person name="Wang J."/>
            <person name="Peng C."/>
            <person name="Meng J."/>
            <person name="Yang L."/>
            <person name="Liu J."/>
            <person name="Wen B."/>
            <person name="Zhang N."/>
            <person name="Huang Z."/>
            <person name="Zhu Q."/>
            <person name="Feng Y."/>
            <person name="Mount A."/>
            <person name="Hedgecock D."/>
            <person name="Xu Z."/>
            <person name="Liu Y."/>
            <person name="Domazet-Loso T."/>
            <person name="Du Y."/>
            <person name="Sun X."/>
            <person name="Zhang S."/>
            <person name="Liu B."/>
            <person name="Cheng P."/>
            <person name="Jiang X."/>
            <person name="Li J."/>
            <person name="Fan D."/>
            <person name="Wang W."/>
            <person name="Fu W."/>
            <person name="Wang T."/>
            <person name="Wang B."/>
            <person name="Zhang J."/>
            <person name="Peng Z."/>
            <person name="Li Y."/>
            <person name="Li N."/>
            <person name="Wang J."/>
            <person name="Chen M."/>
            <person name="He Y."/>
            <person name="Tan F."/>
            <person name="Song X."/>
            <person name="Zheng Q."/>
            <person name="Huang R."/>
            <person name="Yang H."/>
            <person name="Du X."/>
            <person name="Chen L."/>
            <person name="Yang M."/>
            <person name="Gaffney P.M."/>
            <person name="Wang S."/>
            <person name="Luo L."/>
            <person name="She Z."/>
            <person name="Ming Y."/>
            <person name="Huang W."/>
            <person name="Zhang S."/>
            <person name="Huang B."/>
            <person name="Zhang Y."/>
            <person name="Qu T."/>
            <person name="Ni P."/>
            <person name="Miao G."/>
            <person name="Wang J."/>
            <person name="Wang Q."/>
            <person name="Steinberg C.E."/>
            <person name="Wang H."/>
            <person name="Li N."/>
            <person name="Qian L."/>
            <person name="Zhang G."/>
            <person name="Li Y."/>
            <person name="Yang H."/>
            <person name="Liu X."/>
            <person name="Wang J."/>
            <person name="Yin Y."/>
            <person name="Wang J."/>
        </authorList>
    </citation>
    <scope>NUCLEOTIDE SEQUENCE [LARGE SCALE GENOMIC DNA]</scope>
    <source>
        <strain evidence="5">05x7-T-G4-1.051#20</strain>
    </source>
</reference>
<dbReference type="GO" id="GO:0051087">
    <property type="term" value="F:protein-folding chaperone binding"/>
    <property type="evidence" value="ECO:0007669"/>
    <property type="project" value="InterPro"/>
</dbReference>
<feature type="domain" description="PHD-type" evidence="4">
    <location>
        <begin position="544"/>
        <end position="580"/>
    </location>
</feature>
<dbReference type="InterPro" id="IPR001623">
    <property type="entry name" value="DnaJ_domain"/>
</dbReference>
<dbReference type="InterPro" id="IPR036869">
    <property type="entry name" value="J_dom_sf"/>
</dbReference>
<dbReference type="GO" id="GO:0044571">
    <property type="term" value="P:[2Fe-2S] cluster assembly"/>
    <property type="evidence" value="ECO:0007669"/>
    <property type="project" value="InterPro"/>
</dbReference>
<dbReference type="InterPro" id="IPR019787">
    <property type="entry name" value="Znf_PHD-finger"/>
</dbReference>
<dbReference type="GO" id="GO:0005739">
    <property type="term" value="C:mitochondrion"/>
    <property type="evidence" value="ECO:0007669"/>
    <property type="project" value="TreeGrafter"/>
</dbReference>
<dbReference type="Pfam" id="PF00628">
    <property type="entry name" value="PHD"/>
    <property type="match status" value="1"/>
</dbReference>
<dbReference type="InterPro" id="IPR011011">
    <property type="entry name" value="Znf_FYVE_PHD"/>
</dbReference>
<dbReference type="InterPro" id="IPR027417">
    <property type="entry name" value="P-loop_NTPase"/>
</dbReference>
<dbReference type="EMBL" id="JH819178">
    <property type="protein sequence ID" value="EKC33790.1"/>
    <property type="molecule type" value="Genomic_DNA"/>
</dbReference>
<evidence type="ECO:0000256" key="1">
    <source>
        <dbReference type="ARBA" id="ARBA00022723"/>
    </source>
</evidence>
<dbReference type="InterPro" id="IPR004640">
    <property type="entry name" value="HscB"/>
</dbReference>
<protein>
    <submittedName>
        <fullName evidence="5">Co-chaperone protein HscB, mitochondrial</fullName>
    </submittedName>
</protein>
<gene>
    <name evidence="5" type="ORF">CGI_10014832</name>
</gene>